<dbReference type="Proteomes" id="UP000245956">
    <property type="component" value="Unassembled WGS sequence"/>
</dbReference>
<reference evidence="2 3" key="1">
    <citation type="journal article" date="2016" name="Front. Microbiol.">
        <title>Genome and transcriptome sequences reveal the specific parasitism of the nematophagous Purpureocillium lilacinum 36-1.</title>
        <authorList>
            <person name="Xie J."/>
            <person name="Li S."/>
            <person name="Mo C."/>
            <person name="Xiao X."/>
            <person name="Peng D."/>
            <person name="Wang G."/>
            <person name="Xiao Y."/>
        </authorList>
    </citation>
    <scope>NUCLEOTIDE SEQUENCE [LARGE SCALE GENOMIC DNA]</scope>
    <source>
        <strain evidence="2 3">36-1</strain>
    </source>
</reference>
<protein>
    <submittedName>
        <fullName evidence="2">Uncharacterized protein</fullName>
    </submittedName>
</protein>
<proteinExistence type="predicted"/>
<dbReference type="AlphaFoldDB" id="A0A2U3E1T3"/>
<gene>
    <name evidence="2" type="ORF">PCL_02205</name>
</gene>
<evidence type="ECO:0000313" key="3">
    <source>
        <dbReference type="Proteomes" id="UP000245956"/>
    </source>
</evidence>
<feature type="region of interest" description="Disordered" evidence="1">
    <location>
        <begin position="1"/>
        <end position="57"/>
    </location>
</feature>
<organism evidence="2 3">
    <name type="scientific">Purpureocillium lilacinum</name>
    <name type="common">Paecilomyces lilacinus</name>
    <dbReference type="NCBI Taxonomy" id="33203"/>
    <lineage>
        <taxon>Eukaryota</taxon>
        <taxon>Fungi</taxon>
        <taxon>Dikarya</taxon>
        <taxon>Ascomycota</taxon>
        <taxon>Pezizomycotina</taxon>
        <taxon>Sordariomycetes</taxon>
        <taxon>Hypocreomycetidae</taxon>
        <taxon>Hypocreales</taxon>
        <taxon>Ophiocordycipitaceae</taxon>
        <taxon>Purpureocillium</taxon>
    </lineage>
</organism>
<evidence type="ECO:0000313" key="2">
    <source>
        <dbReference type="EMBL" id="PWI68436.1"/>
    </source>
</evidence>
<name>A0A2U3E1T3_PURLI</name>
<evidence type="ECO:0000256" key="1">
    <source>
        <dbReference type="SAM" id="MobiDB-lite"/>
    </source>
</evidence>
<sequence length="82" mass="9550">MTALTPHPRLTFNRNLAALRRRRRRPTSDSYRTPRPTRRPPTVAGARHPDFTSAASRREHPYAQAILTDDFSKGRSFVLRFF</sequence>
<accession>A0A2U3E1T3</accession>
<dbReference type="EMBL" id="LCWV01000015">
    <property type="protein sequence ID" value="PWI68436.1"/>
    <property type="molecule type" value="Genomic_DNA"/>
</dbReference>
<comment type="caution">
    <text evidence="2">The sequence shown here is derived from an EMBL/GenBank/DDBJ whole genome shotgun (WGS) entry which is preliminary data.</text>
</comment>